<evidence type="ECO:0000259" key="3">
    <source>
        <dbReference type="PROSITE" id="PS50158"/>
    </source>
</evidence>
<evidence type="ECO:0000313" key="4">
    <source>
        <dbReference type="EMBL" id="KAF4631000.1"/>
    </source>
</evidence>
<sequence>MSTIQTARVNGTQIELLTRDNYFTWRDRARAILKDAKKWKYVDPVRKDKNEKLSSDELDEYEASKDYLSLLISFEVWEDFKNKASAPDIWTALDDHFTRIASKQESVLLSTLEATHFDEKKEDMGTYINRISRLVGEVKAHGGQMSASAITGYYLRGLPAEYEAIATYANLRRDDPEEVKISLLREEARQKERAFLQKRVDPAPHALVANRAQDRQTNKRTCYHCGKEGHIRRDCRALKAKQRAEGKKKERDSSGTKSDLRTTSADEPKLNLMIYKGVDNFKQSAWYLDSGATDHITGTRDAFTSFMSITPPISMRLGDESTVLCTGKGEVELTLDNGKDIVFTDVLYCKDFKGTSLLSVSYEPGNARAGCSPLPVVTLAASLVGVSQAESPYVVTVGLKGFYRGQGQVQWRPEPGRARASGPESELNWRGLDRIGRGVLVKRQYRCDYTIQRKPLLITSDSTSGSGTSSDTVSSESRDNGVLNSTLSPGRFIISAHRTPLGNPPAIGLNFSFKPAIVIIAKVAKALDEVDGAGKHYREVVTFLESLKHTLEPLQTFTALNTYPSYGDEIQKQVRRIKLPIQRFLEAAKKFESSLGASSQDSRRRNIVTILSSVCKIDVHISDIQSSGTGINSVKSIGTSLQPEDNLQVPNPTGLVTAPAVTVGHQIKQRPSDDFNVADIVYFKRVDRQRLDHLLSKLSPSAISLVSFLFIVNEMPTNDNLEMPGGIPPRYIDNRWRPPGIAEGFLAQVPGHVYRWRNGVVSLADNYQWTAQQIGTPVYTNGTVYGLDGKEVIWPEYYRAATVFYCNCFDEFLTAKGDAGTRDIWTCTDPEDWWHQLSFFHRANVSYVDHFGDEESLAMRQASWIGQLLTHVYRRDLSAGPELDGLAGLLSIIINLIAFSCQNSNELYNVLINDRSWRLQNWFPHKRPNISGRGVVTTVFTDPENPQGSTFPILRDFEEGNAIFL</sequence>
<evidence type="ECO:0000313" key="5">
    <source>
        <dbReference type="Proteomes" id="UP000566819"/>
    </source>
</evidence>
<protein>
    <recommendedName>
        <fullName evidence="3">CCHC-type domain-containing protein</fullName>
    </recommendedName>
</protein>
<name>A0A8H4RLD9_9HELO</name>
<evidence type="ECO:0000256" key="1">
    <source>
        <dbReference type="PROSITE-ProRule" id="PRU00047"/>
    </source>
</evidence>
<reference evidence="4 5" key="1">
    <citation type="submission" date="2020-03" db="EMBL/GenBank/DDBJ databases">
        <title>Draft Genome Sequence of Cudoniella acicularis.</title>
        <authorList>
            <person name="Buettner E."/>
            <person name="Kellner H."/>
        </authorList>
    </citation>
    <scope>NUCLEOTIDE SEQUENCE [LARGE SCALE GENOMIC DNA]</scope>
    <source>
        <strain evidence="4 5">DSM 108380</strain>
    </source>
</reference>
<dbReference type="GO" id="GO:0008270">
    <property type="term" value="F:zinc ion binding"/>
    <property type="evidence" value="ECO:0007669"/>
    <property type="project" value="UniProtKB-KW"/>
</dbReference>
<dbReference type="Pfam" id="PF14223">
    <property type="entry name" value="Retrotran_gag_2"/>
    <property type="match status" value="1"/>
</dbReference>
<feature type="compositionally biased region" description="Low complexity" evidence="2">
    <location>
        <begin position="460"/>
        <end position="475"/>
    </location>
</feature>
<keyword evidence="1" id="KW-0479">Metal-binding</keyword>
<comment type="caution">
    <text evidence="4">The sequence shown here is derived from an EMBL/GenBank/DDBJ whole genome shotgun (WGS) entry which is preliminary data.</text>
</comment>
<keyword evidence="1" id="KW-0862">Zinc</keyword>
<dbReference type="Pfam" id="PF00098">
    <property type="entry name" value="zf-CCHC"/>
    <property type="match status" value="1"/>
</dbReference>
<keyword evidence="5" id="KW-1185">Reference proteome</keyword>
<dbReference type="SMART" id="SM00343">
    <property type="entry name" value="ZnF_C2HC"/>
    <property type="match status" value="1"/>
</dbReference>
<dbReference type="InterPro" id="IPR054722">
    <property type="entry name" value="PolX-like_BBD"/>
</dbReference>
<gene>
    <name evidence="4" type="ORF">G7Y89_g7137</name>
</gene>
<keyword evidence="1" id="KW-0863">Zinc-finger</keyword>
<dbReference type="PANTHER" id="PTHR38886">
    <property type="entry name" value="SESA DOMAIN-CONTAINING PROTEIN"/>
    <property type="match status" value="1"/>
</dbReference>
<proteinExistence type="predicted"/>
<dbReference type="SUPFAM" id="SSF57756">
    <property type="entry name" value="Retrovirus zinc finger-like domains"/>
    <property type="match status" value="1"/>
</dbReference>
<dbReference type="EMBL" id="JAAMPI010000487">
    <property type="protein sequence ID" value="KAF4631000.1"/>
    <property type="molecule type" value="Genomic_DNA"/>
</dbReference>
<dbReference type="Pfam" id="PF22936">
    <property type="entry name" value="Pol_BBD"/>
    <property type="match status" value="1"/>
</dbReference>
<dbReference type="AlphaFoldDB" id="A0A8H4RLD9"/>
<dbReference type="PANTHER" id="PTHR38886:SF1">
    <property type="entry name" value="NACHT-NTPASE AND P-LOOP NTPASES N-TERMINAL DOMAIN-CONTAINING PROTEIN"/>
    <property type="match status" value="1"/>
</dbReference>
<dbReference type="GO" id="GO:0003676">
    <property type="term" value="F:nucleic acid binding"/>
    <property type="evidence" value="ECO:0007669"/>
    <property type="project" value="InterPro"/>
</dbReference>
<dbReference type="OrthoDB" id="5243686at2759"/>
<dbReference type="Proteomes" id="UP000566819">
    <property type="component" value="Unassembled WGS sequence"/>
</dbReference>
<dbReference type="PROSITE" id="PS50158">
    <property type="entry name" value="ZF_CCHC"/>
    <property type="match status" value="1"/>
</dbReference>
<feature type="region of interest" description="Disordered" evidence="2">
    <location>
        <begin position="236"/>
        <end position="263"/>
    </location>
</feature>
<organism evidence="4 5">
    <name type="scientific">Cudoniella acicularis</name>
    <dbReference type="NCBI Taxonomy" id="354080"/>
    <lineage>
        <taxon>Eukaryota</taxon>
        <taxon>Fungi</taxon>
        <taxon>Dikarya</taxon>
        <taxon>Ascomycota</taxon>
        <taxon>Pezizomycotina</taxon>
        <taxon>Leotiomycetes</taxon>
        <taxon>Helotiales</taxon>
        <taxon>Tricladiaceae</taxon>
        <taxon>Cudoniella</taxon>
    </lineage>
</organism>
<feature type="region of interest" description="Disordered" evidence="2">
    <location>
        <begin position="460"/>
        <end position="483"/>
    </location>
</feature>
<evidence type="ECO:0000256" key="2">
    <source>
        <dbReference type="SAM" id="MobiDB-lite"/>
    </source>
</evidence>
<dbReference type="Gene3D" id="4.10.60.10">
    <property type="entry name" value="Zinc finger, CCHC-type"/>
    <property type="match status" value="1"/>
</dbReference>
<feature type="domain" description="CCHC-type" evidence="3">
    <location>
        <begin position="222"/>
        <end position="236"/>
    </location>
</feature>
<dbReference type="InterPro" id="IPR001878">
    <property type="entry name" value="Znf_CCHC"/>
</dbReference>
<dbReference type="InterPro" id="IPR036875">
    <property type="entry name" value="Znf_CCHC_sf"/>
</dbReference>
<accession>A0A8H4RLD9</accession>